<dbReference type="EnsemblMetazoa" id="AMAM012631-RA">
    <property type="protein sequence ID" value="AMAM012631-PA"/>
    <property type="gene ID" value="AMAM012631"/>
</dbReference>
<evidence type="ECO:0000313" key="2">
    <source>
        <dbReference type="Proteomes" id="UP000075901"/>
    </source>
</evidence>
<dbReference type="VEuPathDB" id="VectorBase:AMAM012631"/>
<dbReference type="InterPro" id="IPR028426">
    <property type="entry name" value="Huntingtin_fam"/>
</dbReference>
<keyword evidence="2" id="KW-1185">Reference proteome</keyword>
<name>A0A182SSN8_9DIPT</name>
<dbReference type="Proteomes" id="UP000075901">
    <property type="component" value="Unassembled WGS sequence"/>
</dbReference>
<reference evidence="1" key="2">
    <citation type="submission" date="2020-05" db="UniProtKB">
        <authorList>
            <consortium name="EnsemblMetazoa"/>
        </authorList>
    </citation>
    <scope>IDENTIFICATION</scope>
    <source>
        <strain evidence="1">maculatus3</strain>
    </source>
</reference>
<dbReference type="PANTHER" id="PTHR10170">
    <property type="entry name" value="HUNTINGTON DISEASE PROTEIN"/>
    <property type="match status" value="1"/>
</dbReference>
<reference evidence="2" key="1">
    <citation type="submission" date="2013-09" db="EMBL/GenBank/DDBJ databases">
        <title>The Genome Sequence of Anopheles maculatus species B.</title>
        <authorList>
            <consortium name="The Broad Institute Genomics Platform"/>
            <person name="Neafsey D.E."/>
            <person name="Besansky N."/>
            <person name="Howell P."/>
            <person name="Walton C."/>
            <person name="Young S.K."/>
            <person name="Zeng Q."/>
            <person name="Gargeya S."/>
            <person name="Fitzgerald M."/>
            <person name="Haas B."/>
            <person name="Abouelleil A."/>
            <person name="Allen A.W."/>
            <person name="Alvarado L."/>
            <person name="Arachchi H.M."/>
            <person name="Berlin A.M."/>
            <person name="Chapman S.B."/>
            <person name="Gainer-Dewar J."/>
            <person name="Goldberg J."/>
            <person name="Griggs A."/>
            <person name="Gujja S."/>
            <person name="Hansen M."/>
            <person name="Howarth C."/>
            <person name="Imamovic A."/>
            <person name="Ireland A."/>
            <person name="Larimer J."/>
            <person name="McCowan C."/>
            <person name="Murphy C."/>
            <person name="Pearson M."/>
            <person name="Poon T.W."/>
            <person name="Priest M."/>
            <person name="Roberts A."/>
            <person name="Saif S."/>
            <person name="Shea T."/>
            <person name="Sisk P."/>
            <person name="Sykes S."/>
            <person name="Wortman J."/>
            <person name="Nusbaum C."/>
            <person name="Birren B."/>
        </authorList>
    </citation>
    <scope>NUCLEOTIDE SEQUENCE [LARGE SCALE GENOMIC DNA]</scope>
    <source>
        <strain evidence="2">maculatus3</strain>
    </source>
</reference>
<proteinExistence type="predicted"/>
<accession>A0A182SSN8</accession>
<dbReference type="AlphaFoldDB" id="A0A182SSN8"/>
<dbReference type="GO" id="GO:0005737">
    <property type="term" value="C:cytoplasm"/>
    <property type="evidence" value="ECO:0007669"/>
    <property type="project" value="TreeGrafter"/>
</dbReference>
<evidence type="ECO:0000313" key="1">
    <source>
        <dbReference type="EnsemblMetazoa" id="AMAM012631-PA"/>
    </source>
</evidence>
<sequence length="118" mass="13284">MDKLNPFGALQRSIEALKMVDCNTKEKLAHFGQISETIINIRPGSSAANSPNYYAHISSAVAVLIMFCEETDSSVRMGAEENLSRVVRHCEFTGNIVRIQRDLYHEIKKNGNERSLRT</sequence>
<dbReference type="InterPro" id="IPR048411">
    <property type="entry name" value="Htt_N_HEAT_rpt-1"/>
</dbReference>
<organism evidence="1 2">
    <name type="scientific">Anopheles maculatus</name>
    <dbReference type="NCBI Taxonomy" id="74869"/>
    <lineage>
        <taxon>Eukaryota</taxon>
        <taxon>Metazoa</taxon>
        <taxon>Ecdysozoa</taxon>
        <taxon>Arthropoda</taxon>
        <taxon>Hexapoda</taxon>
        <taxon>Insecta</taxon>
        <taxon>Pterygota</taxon>
        <taxon>Neoptera</taxon>
        <taxon>Endopterygota</taxon>
        <taxon>Diptera</taxon>
        <taxon>Nematocera</taxon>
        <taxon>Culicoidea</taxon>
        <taxon>Culicidae</taxon>
        <taxon>Anophelinae</taxon>
        <taxon>Anopheles</taxon>
        <taxon>Anopheles maculatus group</taxon>
    </lineage>
</organism>
<dbReference type="Pfam" id="PF20926">
    <property type="entry name" value="Htt_N-HEAT_1"/>
    <property type="match status" value="1"/>
</dbReference>
<protein>
    <submittedName>
        <fullName evidence="1">Uncharacterized protein</fullName>
    </submittedName>
</protein>
<dbReference type="PANTHER" id="PTHR10170:SF10">
    <property type="entry name" value="HUNTINGTIN"/>
    <property type="match status" value="1"/>
</dbReference>